<dbReference type="OrthoDB" id="2414205at2759"/>
<dbReference type="STRING" id="1314781.A0A165HHA0"/>
<sequence>MSKLTAVQTFRQEHDYIRDQYVRQCDLNTSADVSVLSLSVRKQGSQWVQPRPLSYNSAERAAQTTERTSSSRWPRTMARWATRRPMASGGNGRTTAIFVARNRIAVLNKTAQTIEIKDLMNTINKPIKPPVLDTESFYGGAGSLLIASLPELGRPLRHSAVEGHF</sequence>
<evidence type="ECO:0000313" key="2">
    <source>
        <dbReference type="EMBL" id="KZV91973.1"/>
    </source>
</evidence>
<name>A0A165HHA0_EXIGL</name>
<protein>
    <submittedName>
        <fullName evidence="2">Uncharacterized protein</fullName>
    </submittedName>
</protein>
<keyword evidence="3" id="KW-1185">Reference proteome</keyword>
<reference evidence="2 3" key="1">
    <citation type="journal article" date="2016" name="Mol. Biol. Evol.">
        <title>Comparative Genomics of Early-Diverging Mushroom-Forming Fungi Provides Insights into the Origins of Lignocellulose Decay Capabilities.</title>
        <authorList>
            <person name="Nagy L.G."/>
            <person name="Riley R."/>
            <person name="Tritt A."/>
            <person name="Adam C."/>
            <person name="Daum C."/>
            <person name="Floudas D."/>
            <person name="Sun H."/>
            <person name="Yadav J.S."/>
            <person name="Pangilinan J."/>
            <person name="Larsson K.H."/>
            <person name="Matsuura K."/>
            <person name="Barry K."/>
            <person name="Labutti K."/>
            <person name="Kuo R."/>
            <person name="Ohm R.A."/>
            <person name="Bhattacharya S.S."/>
            <person name="Shirouzu T."/>
            <person name="Yoshinaga Y."/>
            <person name="Martin F.M."/>
            <person name="Grigoriev I.V."/>
            <person name="Hibbett D.S."/>
        </authorList>
    </citation>
    <scope>NUCLEOTIDE SEQUENCE [LARGE SCALE GENOMIC DNA]</scope>
    <source>
        <strain evidence="2 3">HHB12029</strain>
    </source>
</reference>
<dbReference type="InParanoid" id="A0A165HHA0"/>
<dbReference type="EMBL" id="KV426017">
    <property type="protein sequence ID" value="KZV91973.1"/>
    <property type="molecule type" value="Genomic_DNA"/>
</dbReference>
<gene>
    <name evidence="2" type="ORF">EXIGLDRAFT_791372</name>
</gene>
<feature type="compositionally biased region" description="Polar residues" evidence="1">
    <location>
        <begin position="49"/>
        <end position="73"/>
    </location>
</feature>
<evidence type="ECO:0000313" key="3">
    <source>
        <dbReference type="Proteomes" id="UP000077266"/>
    </source>
</evidence>
<evidence type="ECO:0000256" key="1">
    <source>
        <dbReference type="SAM" id="MobiDB-lite"/>
    </source>
</evidence>
<dbReference type="AlphaFoldDB" id="A0A165HHA0"/>
<dbReference type="Proteomes" id="UP000077266">
    <property type="component" value="Unassembled WGS sequence"/>
</dbReference>
<proteinExistence type="predicted"/>
<organism evidence="2 3">
    <name type="scientific">Exidia glandulosa HHB12029</name>
    <dbReference type="NCBI Taxonomy" id="1314781"/>
    <lineage>
        <taxon>Eukaryota</taxon>
        <taxon>Fungi</taxon>
        <taxon>Dikarya</taxon>
        <taxon>Basidiomycota</taxon>
        <taxon>Agaricomycotina</taxon>
        <taxon>Agaricomycetes</taxon>
        <taxon>Auriculariales</taxon>
        <taxon>Exidiaceae</taxon>
        <taxon>Exidia</taxon>
    </lineage>
</organism>
<feature type="region of interest" description="Disordered" evidence="1">
    <location>
        <begin position="49"/>
        <end position="74"/>
    </location>
</feature>
<accession>A0A165HHA0</accession>